<feature type="coiled-coil region" evidence="1">
    <location>
        <begin position="14"/>
        <end position="41"/>
    </location>
</feature>
<dbReference type="Proteomes" id="UP001143307">
    <property type="component" value="Unassembled WGS sequence"/>
</dbReference>
<evidence type="ECO:0000313" key="3">
    <source>
        <dbReference type="Proteomes" id="UP001143307"/>
    </source>
</evidence>
<sequence>MPSLRELLSPRVRLLEQERRIRQLEQDLQQVEAQNTSMREGMRRCVSCEYRLDFKNRHLAAPIKIATNR</sequence>
<dbReference type="EMBL" id="SHNP01000001">
    <property type="protein sequence ID" value="MCX2972377.1"/>
    <property type="molecule type" value="Genomic_DNA"/>
</dbReference>
<organism evidence="2 3">
    <name type="scientific">Candidatus Seongchinamella marina</name>
    <dbReference type="NCBI Taxonomy" id="2518990"/>
    <lineage>
        <taxon>Bacteria</taxon>
        <taxon>Pseudomonadati</taxon>
        <taxon>Pseudomonadota</taxon>
        <taxon>Gammaproteobacteria</taxon>
        <taxon>Cellvibrionales</taxon>
        <taxon>Halieaceae</taxon>
        <taxon>Seongchinamella</taxon>
    </lineage>
</organism>
<name>A0ABT3SSS3_9GAMM</name>
<protein>
    <submittedName>
        <fullName evidence="2">Uncharacterized protein</fullName>
    </submittedName>
</protein>
<dbReference type="RefSeq" id="WP_279251398.1">
    <property type="nucleotide sequence ID" value="NZ_SHNP01000001.1"/>
</dbReference>
<keyword evidence="1" id="KW-0175">Coiled coil</keyword>
<reference evidence="2" key="1">
    <citation type="submission" date="2019-02" db="EMBL/GenBank/DDBJ databases">
        <authorList>
            <person name="Li S.-H."/>
        </authorList>
    </citation>
    <scope>NUCLEOTIDE SEQUENCE</scope>
    <source>
        <strain evidence="2">IMCC8485</strain>
    </source>
</reference>
<keyword evidence="3" id="KW-1185">Reference proteome</keyword>
<evidence type="ECO:0000256" key="1">
    <source>
        <dbReference type="SAM" id="Coils"/>
    </source>
</evidence>
<gene>
    <name evidence="2" type="ORF">EYC87_02085</name>
</gene>
<proteinExistence type="predicted"/>
<comment type="caution">
    <text evidence="2">The sequence shown here is derived from an EMBL/GenBank/DDBJ whole genome shotgun (WGS) entry which is preliminary data.</text>
</comment>
<evidence type="ECO:0000313" key="2">
    <source>
        <dbReference type="EMBL" id="MCX2972377.1"/>
    </source>
</evidence>
<accession>A0ABT3SSS3</accession>